<gene>
    <name evidence="2" type="ORF">B0H63DRAFT_476386</name>
</gene>
<evidence type="ECO:0000256" key="1">
    <source>
        <dbReference type="SAM" id="MobiDB-lite"/>
    </source>
</evidence>
<evidence type="ECO:0000313" key="3">
    <source>
        <dbReference type="Proteomes" id="UP001285441"/>
    </source>
</evidence>
<sequence length="490" mass="54841">MTQFPTQSLYVQRHSSRRRPRPIVMDTDGQRRLKEKLALHKARLEQSKINYRRGVITELQWHIKTCTDIAVADVINFIEERLAKYSSSLNDITRAVRDDVSGSQVEPEEFIPDDDQTMVTKAAEAIIERMRVKYQTSGRANSINTAVFSVPPGIDVISISSNSRHNTPQSQTAHSDNPLIKVEGGDAYTARNEPRSPTLVADFVEFGQQQHDDELSPTIPTTASKNKRRKDVEAGPCDDYTGTSSSARKRLRRTINPGNFDHIYEPPVTPSPEVQEPTEMRTIDCNEVEDREFIFSHDDAWFIIRCNGVLGYSFMLDPFDGHNRAIKHFDHDKPRICHDLEVSGNYTKKQIIDKFGYQVIGDKVNHEWVKESNKRARGRSAKQASAKKKGKKPLRRSNNSALNAAAKTPSKKPPAPEFGPARRGAAGPSSSRITNKHIANAFPDSDVEDEIADKVVSDLLNEWGKLGNISSGLDDDNDGDGSSDSDQMSD</sequence>
<feature type="compositionally biased region" description="Acidic residues" evidence="1">
    <location>
        <begin position="473"/>
        <end position="490"/>
    </location>
</feature>
<feature type="region of interest" description="Disordered" evidence="1">
    <location>
        <begin position="1"/>
        <end position="26"/>
    </location>
</feature>
<feature type="compositionally biased region" description="Low complexity" evidence="1">
    <location>
        <begin position="396"/>
        <end position="408"/>
    </location>
</feature>
<reference evidence="2" key="2">
    <citation type="submission" date="2023-06" db="EMBL/GenBank/DDBJ databases">
        <authorList>
            <consortium name="Lawrence Berkeley National Laboratory"/>
            <person name="Haridas S."/>
            <person name="Hensen N."/>
            <person name="Bonometti L."/>
            <person name="Westerberg I."/>
            <person name="Brannstrom I.O."/>
            <person name="Guillou S."/>
            <person name="Cros-Aarteil S."/>
            <person name="Calhoun S."/>
            <person name="Kuo A."/>
            <person name="Mondo S."/>
            <person name="Pangilinan J."/>
            <person name="Riley R."/>
            <person name="LaButti K."/>
            <person name="Andreopoulos B."/>
            <person name="Lipzen A."/>
            <person name="Chen C."/>
            <person name="Yanf M."/>
            <person name="Daum C."/>
            <person name="Ng V."/>
            <person name="Clum A."/>
            <person name="Steindorff A."/>
            <person name="Ohm R."/>
            <person name="Martin F."/>
            <person name="Silar P."/>
            <person name="Natvig D."/>
            <person name="Lalanne C."/>
            <person name="Gautier V."/>
            <person name="Ament-velasquez S.L."/>
            <person name="Kruys A."/>
            <person name="Hutchinson M.I."/>
            <person name="Powell A.J."/>
            <person name="Barry K."/>
            <person name="Miller A.N."/>
            <person name="Grigoriev I.V."/>
            <person name="Debuchy R."/>
            <person name="Gladieux P."/>
            <person name="Thoren M.H."/>
            <person name="Johannesson H."/>
        </authorList>
    </citation>
    <scope>NUCLEOTIDE SEQUENCE</scope>
    <source>
        <strain evidence="2">CBS 232.78</strain>
    </source>
</reference>
<feature type="compositionally biased region" description="Polar residues" evidence="1">
    <location>
        <begin position="1"/>
        <end position="10"/>
    </location>
</feature>
<organism evidence="2 3">
    <name type="scientific">Podospora didyma</name>
    <dbReference type="NCBI Taxonomy" id="330526"/>
    <lineage>
        <taxon>Eukaryota</taxon>
        <taxon>Fungi</taxon>
        <taxon>Dikarya</taxon>
        <taxon>Ascomycota</taxon>
        <taxon>Pezizomycotina</taxon>
        <taxon>Sordariomycetes</taxon>
        <taxon>Sordariomycetidae</taxon>
        <taxon>Sordariales</taxon>
        <taxon>Podosporaceae</taxon>
        <taxon>Podospora</taxon>
    </lineage>
</organism>
<accession>A0AAE0NHS7</accession>
<proteinExistence type="predicted"/>
<dbReference type="Proteomes" id="UP001285441">
    <property type="component" value="Unassembled WGS sequence"/>
</dbReference>
<dbReference type="EMBL" id="JAULSW010000005">
    <property type="protein sequence ID" value="KAK3381689.1"/>
    <property type="molecule type" value="Genomic_DNA"/>
</dbReference>
<keyword evidence="3" id="KW-1185">Reference proteome</keyword>
<feature type="region of interest" description="Disordered" evidence="1">
    <location>
        <begin position="371"/>
        <end position="448"/>
    </location>
</feature>
<evidence type="ECO:0000313" key="2">
    <source>
        <dbReference type="EMBL" id="KAK3381689.1"/>
    </source>
</evidence>
<reference evidence="2" key="1">
    <citation type="journal article" date="2023" name="Mol. Phylogenet. Evol.">
        <title>Genome-scale phylogeny and comparative genomics of the fungal order Sordariales.</title>
        <authorList>
            <person name="Hensen N."/>
            <person name="Bonometti L."/>
            <person name="Westerberg I."/>
            <person name="Brannstrom I.O."/>
            <person name="Guillou S."/>
            <person name="Cros-Aarteil S."/>
            <person name="Calhoun S."/>
            <person name="Haridas S."/>
            <person name="Kuo A."/>
            <person name="Mondo S."/>
            <person name="Pangilinan J."/>
            <person name="Riley R."/>
            <person name="LaButti K."/>
            <person name="Andreopoulos B."/>
            <person name="Lipzen A."/>
            <person name="Chen C."/>
            <person name="Yan M."/>
            <person name="Daum C."/>
            <person name="Ng V."/>
            <person name="Clum A."/>
            <person name="Steindorff A."/>
            <person name="Ohm R.A."/>
            <person name="Martin F."/>
            <person name="Silar P."/>
            <person name="Natvig D.O."/>
            <person name="Lalanne C."/>
            <person name="Gautier V."/>
            <person name="Ament-Velasquez S.L."/>
            <person name="Kruys A."/>
            <person name="Hutchinson M.I."/>
            <person name="Powell A.J."/>
            <person name="Barry K."/>
            <person name="Miller A.N."/>
            <person name="Grigoriev I.V."/>
            <person name="Debuchy R."/>
            <person name="Gladieux P."/>
            <person name="Hiltunen Thoren M."/>
            <person name="Johannesson H."/>
        </authorList>
    </citation>
    <scope>NUCLEOTIDE SEQUENCE</scope>
    <source>
        <strain evidence="2">CBS 232.78</strain>
    </source>
</reference>
<feature type="region of interest" description="Disordered" evidence="1">
    <location>
        <begin position="212"/>
        <end position="278"/>
    </location>
</feature>
<name>A0AAE0NHS7_9PEZI</name>
<feature type="region of interest" description="Disordered" evidence="1">
    <location>
        <begin position="465"/>
        <end position="490"/>
    </location>
</feature>
<dbReference type="AlphaFoldDB" id="A0AAE0NHS7"/>
<comment type="caution">
    <text evidence="2">The sequence shown here is derived from an EMBL/GenBank/DDBJ whole genome shotgun (WGS) entry which is preliminary data.</text>
</comment>
<protein>
    <submittedName>
        <fullName evidence="2">Uncharacterized protein</fullName>
    </submittedName>
</protein>
<feature type="compositionally biased region" description="Basic residues" evidence="1">
    <location>
        <begin position="375"/>
        <end position="395"/>
    </location>
</feature>